<dbReference type="GO" id="GO:1990189">
    <property type="term" value="F:protein N-terminal-serine acetyltransferase activity"/>
    <property type="evidence" value="ECO:0007669"/>
    <property type="project" value="TreeGrafter"/>
</dbReference>
<proteinExistence type="predicted"/>
<accession>A0A4V5UA11</accession>
<dbReference type="GO" id="GO:0005737">
    <property type="term" value="C:cytoplasm"/>
    <property type="evidence" value="ECO:0007669"/>
    <property type="project" value="TreeGrafter"/>
</dbReference>
<evidence type="ECO:0000313" key="4">
    <source>
        <dbReference type="Proteomes" id="UP000306393"/>
    </source>
</evidence>
<evidence type="ECO:0000313" key="3">
    <source>
        <dbReference type="EMBL" id="TKJ91767.1"/>
    </source>
</evidence>
<dbReference type="PANTHER" id="PTHR43441:SF10">
    <property type="entry name" value="ACETYLTRANSFERASE"/>
    <property type="match status" value="1"/>
</dbReference>
<organism evidence="3 4">
    <name type="scientific">Erwinia persicina</name>
    <dbReference type="NCBI Taxonomy" id="55211"/>
    <lineage>
        <taxon>Bacteria</taxon>
        <taxon>Pseudomonadati</taxon>
        <taxon>Pseudomonadota</taxon>
        <taxon>Gammaproteobacteria</taxon>
        <taxon>Enterobacterales</taxon>
        <taxon>Erwiniaceae</taxon>
        <taxon>Erwinia</taxon>
    </lineage>
</organism>
<keyword evidence="3" id="KW-0808">Transferase</keyword>
<dbReference type="GO" id="GO:0008999">
    <property type="term" value="F:protein-N-terminal-alanine acetyltransferase activity"/>
    <property type="evidence" value="ECO:0007669"/>
    <property type="project" value="TreeGrafter"/>
</dbReference>
<dbReference type="OrthoDB" id="5292292at2"/>
<dbReference type="Pfam" id="PF13302">
    <property type="entry name" value="Acetyltransf_3"/>
    <property type="match status" value="1"/>
</dbReference>
<feature type="domain" description="N-acetyltransferase" evidence="1">
    <location>
        <begin position="3"/>
        <end position="170"/>
    </location>
</feature>
<sequence length="175" mass="19269">MEIIVRPFEHADAVPFADAVQESVESLKPWMVWAHEDYTPDEARRWFSYTHWQRRQGVASESGLFAGDGHLLGGVGLRYSTGPGIPAALGYWVRSSEQRKGIARQAVRQIAEEAFKQPDIDVIEILAAESNIASRAVATSVGAELAALRYGLIVLDSGPVNTAIYRLQRPHQGAQ</sequence>
<evidence type="ECO:0000313" key="5">
    <source>
        <dbReference type="Proteomes" id="UP000661012"/>
    </source>
</evidence>
<dbReference type="EMBL" id="JACYNN010000006">
    <property type="protein sequence ID" value="MBD8107048.1"/>
    <property type="molecule type" value="Genomic_DNA"/>
</dbReference>
<dbReference type="Proteomes" id="UP000306393">
    <property type="component" value="Unassembled WGS sequence"/>
</dbReference>
<dbReference type="InterPro" id="IPR051908">
    <property type="entry name" value="Ribosomal_N-acetyltransferase"/>
</dbReference>
<dbReference type="Proteomes" id="UP000661012">
    <property type="component" value="Unassembled WGS sequence"/>
</dbReference>
<dbReference type="PROSITE" id="PS51186">
    <property type="entry name" value="GNAT"/>
    <property type="match status" value="1"/>
</dbReference>
<dbReference type="PANTHER" id="PTHR43441">
    <property type="entry name" value="RIBOSOMAL-PROTEIN-SERINE ACETYLTRANSFERASE"/>
    <property type="match status" value="1"/>
</dbReference>
<gene>
    <name evidence="3" type="ORF">EpCFBP13511_07395</name>
    <name evidence="2" type="ORF">IFT93_11570</name>
</gene>
<comment type="caution">
    <text evidence="3">The sequence shown here is derived from an EMBL/GenBank/DDBJ whole genome shotgun (WGS) entry which is preliminary data.</text>
</comment>
<name>A0A4V5UA11_9GAMM</name>
<dbReference type="SUPFAM" id="SSF55729">
    <property type="entry name" value="Acyl-CoA N-acyltransferases (Nat)"/>
    <property type="match status" value="1"/>
</dbReference>
<dbReference type="Gene3D" id="3.40.630.30">
    <property type="match status" value="1"/>
</dbReference>
<reference evidence="3 4" key="1">
    <citation type="journal article" date="2019" name="Sci. Rep.">
        <title>Differences in resource use lead to coexistence of seed-transmitted microbial populations.</title>
        <authorList>
            <person name="Torres-Cortes G."/>
            <person name="Garcia B.J."/>
            <person name="Compant S."/>
            <person name="Rezki S."/>
            <person name="Jones P."/>
            <person name="Preveaux A."/>
            <person name="Briand M."/>
            <person name="Roulet A."/>
            <person name="Bouchez O."/>
            <person name="Jacobson D."/>
            <person name="Barret M."/>
        </authorList>
    </citation>
    <scope>NUCLEOTIDE SEQUENCE [LARGE SCALE GENOMIC DNA]</scope>
    <source>
        <strain evidence="3 4">CFBP13511</strain>
    </source>
</reference>
<dbReference type="InterPro" id="IPR016181">
    <property type="entry name" value="Acyl_CoA_acyltransferase"/>
</dbReference>
<dbReference type="EMBL" id="QGAC01000006">
    <property type="protein sequence ID" value="TKJ91767.1"/>
    <property type="molecule type" value="Genomic_DNA"/>
</dbReference>
<reference evidence="2 5" key="2">
    <citation type="journal article" date="2020" name="FEMS Microbiol. Ecol.">
        <title>Temporal dynamics of bacterial communities during seed development and maturation.</title>
        <authorList>
            <person name="Chesneau G."/>
            <person name="Torres-Cortes G."/>
            <person name="Briand M."/>
            <person name="Darrasse A."/>
            <person name="Preveaux A."/>
            <person name="Marais C."/>
            <person name="Jacques M.A."/>
            <person name="Shade A."/>
            <person name="Barret M."/>
        </authorList>
    </citation>
    <scope>NUCLEOTIDE SEQUENCE [LARGE SCALE GENOMIC DNA]</scope>
    <source>
        <strain evidence="2 5">CFBP13732</strain>
    </source>
</reference>
<evidence type="ECO:0000259" key="1">
    <source>
        <dbReference type="PROSITE" id="PS51186"/>
    </source>
</evidence>
<dbReference type="InterPro" id="IPR000182">
    <property type="entry name" value="GNAT_dom"/>
</dbReference>
<dbReference type="RefSeq" id="WP_137268990.1">
    <property type="nucleotide sequence ID" value="NZ_JACYNM010000006.1"/>
</dbReference>
<dbReference type="AlphaFoldDB" id="A0A4V5UA11"/>
<evidence type="ECO:0000313" key="2">
    <source>
        <dbReference type="EMBL" id="MBD8107048.1"/>
    </source>
</evidence>
<keyword evidence="5" id="KW-1185">Reference proteome</keyword>
<protein>
    <submittedName>
        <fullName evidence="2">GNAT family N-acetyltransferase</fullName>
    </submittedName>
    <submittedName>
        <fullName evidence="3">Ribosomal-protein-serine acetyltransferase</fullName>
    </submittedName>
</protein>
<dbReference type="STRING" id="1219360.GCA_001571305_01666"/>